<dbReference type="EMBL" id="CAXIEN010000005">
    <property type="protein sequence ID" value="CAL1262425.1"/>
    <property type="molecule type" value="Genomic_DNA"/>
</dbReference>
<evidence type="ECO:0000313" key="2">
    <source>
        <dbReference type="Proteomes" id="UP001497382"/>
    </source>
</evidence>
<protein>
    <submittedName>
        <fullName evidence="1">Uncharacterized protein</fullName>
    </submittedName>
</protein>
<dbReference type="AlphaFoldDB" id="A0AAV1YTY1"/>
<proteinExistence type="predicted"/>
<comment type="caution">
    <text evidence="1">The sequence shown here is derived from an EMBL/GenBank/DDBJ whole genome shotgun (WGS) entry which is preliminary data.</text>
</comment>
<gene>
    <name evidence="1" type="ORF">LARSCL_LOCUS981</name>
</gene>
<name>A0AAV1YTY1_9ARAC</name>
<reference evidence="1 2" key="1">
    <citation type="submission" date="2024-04" db="EMBL/GenBank/DDBJ databases">
        <authorList>
            <person name="Rising A."/>
            <person name="Reimegard J."/>
            <person name="Sonavane S."/>
            <person name="Akerstrom W."/>
            <person name="Nylinder S."/>
            <person name="Hedman E."/>
            <person name="Kallberg Y."/>
        </authorList>
    </citation>
    <scope>NUCLEOTIDE SEQUENCE [LARGE SCALE GENOMIC DNA]</scope>
</reference>
<accession>A0AAV1YTY1</accession>
<feature type="non-terminal residue" evidence="1">
    <location>
        <position position="1"/>
    </location>
</feature>
<organism evidence="1 2">
    <name type="scientific">Larinioides sclopetarius</name>
    <dbReference type="NCBI Taxonomy" id="280406"/>
    <lineage>
        <taxon>Eukaryota</taxon>
        <taxon>Metazoa</taxon>
        <taxon>Ecdysozoa</taxon>
        <taxon>Arthropoda</taxon>
        <taxon>Chelicerata</taxon>
        <taxon>Arachnida</taxon>
        <taxon>Araneae</taxon>
        <taxon>Araneomorphae</taxon>
        <taxon>Entelegynae</taxon>
        <taxon>Araneoidea</taxon>
        <taxon>Araneidae</taxon>
        <taxon>Larinioides</taxon>
    </lineage>
</organism>
<dbReference type="Proteomes" id="UP001497382">
    <property type="component" value="Unassembled WGS sequence"/>
</dbReference>
<evidence type="ECO:0000313" key="1">
    <source>
        <dbReference type="EMBL" id="CAL1262425.1"/>
    </source>
</evidence>
<sequence length="47" mass="5211">ACFSKLISVKTEFSAKHGAGSQDSDYNLILEQYYSVMSKGLFSDTSR</sequence>
<keyword evidence="2" id="KW-1185">Reference proteome</keyword>